<reference evidence="18" key="1">
    <citation type="journal article" date="2020" name="Stud. Mycol.">
        <title>101 Dothideomycetes genomes: a test case for predicting lifestyles and emergence of pathogens.</title>
        <authorList>
            <person name="Haridas S."/>
            <person name="Albert R."/>
            <person name="Binder M."/>
            <person name="Bloem J."/>
            <person name="Labutti K."/>
            <person name="Salamov A."/>
            <person name="Andreopoulos B."/>
            <person name="Baker S."/>
            <person name="Barry K."/>
            <person name="Bills G."/>
            <person name="Bluhm B."/>
            <person name="Cannon C."/>
            <person name="Castanera R."/>
            <person name="Culley D."/>
            <person name="Daum C."/>
            <person name="Ezra D."/>
            <person name="Gonzalez J."/>
            <person name="Henrissat B."/>
            <person name="Kuo A."/>
            <person name="Liang C."/>
            <person name="Lipzen A."/>
            <person name="Lutzoni F."/>
            <person name="Magnuson J."/>
            <person name="Mondo S."/>
            <person name="Nolan M."/>
            <person name="Ohm R."/>
            <person name="Pangilinan J."/>
            <person name="Park H.-J."/>
            <person name="Ramirez L."/>
            <person name="Alfaro M."/>
            <person name="Sun H."/>
            <person name="Tritt A."/>
            <person name="Yoshinaga Y."/>
            <person name="Zwiers L.-H."/>
            <person name="Turgeon B."/>
            <person name="Goodwin S."/>
            <person name="Spatafora J."/>
            <person name="Crous P."/>
            <person name="Grigoriev I."/>
        </authorList>
    </citation>
    <scope>NUCLEOTIDE SEQUENCE</scope>
    <source>
        <strain evidence="18">Tuck. ex Michener</strain>
    </source>
</reference>
<dbReference type="Gene3D" id="3.40.50.1000">
    <property type="entry name" value="HAD superfamily/HAD-like"/>
    <property type="match status" value="1"/>
</dbReference>
<feature type="compositionally biased region" description="Low complexity" evidence="16">
    <location>
        <begin position="202"/>
        <end position="220"/>
    </location>
</feature>
<comment type="similarity">
    <text evidence="2">Belongs to the TIM50 family.</text>
</comment>
<evidence type="ECO:0000256" key="3">
    <source>
        <dbReference type="ARBA" id="ARBA00013483"/>
    </source>
</evidence>
<evidence type="ECO:0000256" key="12">
    <source>
        <dbReference type="ARBA" id="ARBA00023128"/>
    </source>
</evidence>
<keyword evidence="15" id="KW-0175">Coiled coil</keyword>
<protein>
    <recommendedName>
        <fullName evidence="4">Mitochondrial import inner membrane translocase subunit TIM50</fullName>
    </recommendedName>
    <alternativeName>
        <fullName evidence="3">Mitochondrial import inner membrane translocase subunit tim50</fullName>
    </alternativeName>
</protein>
<keyword evidence="8" id="KW-0653">Protein transport</keyword>
<keyword evidence="19" id="KW-1185">Reference proteome</keyword>
<evidence type="ECO:0000256" key="14">
    <source>
        <dbReference type="ARBA" id="ARBA00059797"/>
    </source>
</evidence>
<evidence type="ECO:0000256" key="6">
    <source>
        <dbReference type="ARBA" id="ARBA00022692"/>
    </source>
</evidence>
<accession>A0A6A6HEK4</accession>
<sequence>MLSHAAARAFVGRTVPASLRITPTSALRTYAKDARPANARRTPLREQRQNRDEPARFGGFGSVTTAGKQPAASGLKHSSNATQETDTATTADVGERATSARNGGPKSRSATQNETWKKGDPIKFAGASASTASGAEVASRARREGAEQEIKSRETGEFNEMATPAQNTEPSAQPGPERANARPAQKGDKAEYSREQEEFSSPQQPKANTAPAQQPAQPLPDLRQGIPSTFDAEFLKRAESVQEDKQGLDITEAKENEDPASAEGAGRGGDREYPSSAYESSVDRRRNNVAYYAYLIMATLGVTGAVYFGRNWANEQEEKAHPDAPSGWSFSLMWKRIRARWSSQVSYYTEPAFEKLLPDMDANMRQPMTLVLSLEDLLIHSEWTREHGWRMAKRPGLDYFLRYLSQYYELVIFTTVPSQSGIPVIQKLDPFHVVMWPLFREATRYENGEYVKDLSYLNRDLSKTIILDTNPTHVRKQPENAIILPPWKGSPQDRDLVSFIPFLEYVATMATTSDVRAALKSFEGQDIPTEFARREANARREFQARLAEDQKRRPKFSGLASLGNALGIKAEPAPGGLMLGEGESVSQGLEQGKMLSDQIRERGQREYERMEREIRENGEKWLKEMAEEEKRAQEEQMNSMRSGAMSWFGMGKKEGGEVAMGEKGTK</sequence>
<evidence type="ECO:0000256" key="4">
    <source>
        <dbReference type="ARBA" id="ARBA00020799"/>
    </source>
</evidence>
<keyword evidence="11" id="KW-0811">Translocation</keyword>
<feature type="coiled-coil region" evidence="15">
    <location>
        <begin position="600"/>
        <end position="643"/>
    </location>
</feature>
<keyword evidence="6" id="KW-0812">Transmembrane</keyword>
<comment type="subcellular location">
    <subcellularLocation>
        <location evidence="1">Mitochondrion inner membrane</location>
        <topology evidence="1">Single-pass membrane protein</topology>
    </subcellularLocation>
</comment>
<dbReference type="Pfam" id="PF03031">
    <property type="entry name" value="NIF"/>
    <property type="match status" value="1"/>
</dbReference>
<evidence type="ECO:0000256" key="15">
    <source>
        <dbReference type="SAM" id="Coils"/>
    </source>
</evidence>
<feature type="compositionally biased region" description="Low complexity" evidence="16">
    <location>
        <begin position="125"/>
        <end position="138"/>
    </location>
</feature>
<evidence type="ECO:0000313" key="18">
    <source>
        <dbReference type="EMBL" id="KAF2236351.1"/>
    </source>
</evidence>
<dbReference type="InterPro" id="IPR036412">
    <property type="entry name" value="HAD-like_sf"/>
</dbReference>
<dbReference type="GO" id="GO:0015031">
    <property type="term" value="P:protein transport"/>
    <property type="evidence" value="ECO:0007669"/>
    <property type="project" value="UniProtKB-KW"/>
</dbReference>
<dbReference type="PROSITE" id="PS50969">
    <property type="entry name" value="FCP1"/>
    <property type="match status" value="1"/>
</dbReference>
<dbReference type="InterPro" id="IPR023214">
    <property type="entry name" value="HAD_sf"/>
</dbReference>
<dbReference type="FunFam" id="3.40.50.1000:FF:000019">
    <property type="entry name" value="Mitochondrial import inner membrane translocase subunit TIM50"/>
    <property type="match status" value="1"/>
</dbReference>
<feature type="region of interest" description="Disordered" evidence="16">
    <location>
        <begin position="240"/>
        <end position="280"/>
    </location>
</feature>
<evidence type="ECO:0000256" key="2">
    <source>
        <dbReference type="ARBA" id="ARBA00006344"/>
    </source>
</evidence>
<dbReference type="CDD" id="cd07521">
    <property type="entry name" value="HAD_FCP1-like"/>
    <property type="match status" value="1"/>
</dbReference>
<feature type="region of interest" description="Disordered" evidence="16">
    <location>
        <begin position="646"/>
        <end position="666"/>
    </location>
</feature>
<organism evidence="18 19">
    <name type="scientific">Viridothelium virens</name>
    <name type="common">Speckled blister lichen</name>
    <name type="synonym">Trypethelium virens</name>
    <dbReference type="NCBI Taxonomy" id="1048519"/>
    <lineage>
        <taxon>Eukaryota</taxon>
        <taxon>Fungi</taxon>
        <taxon>Dikarya</taxon>
        <taxon>Ascomycota</taxon>
        <taxon>Pezizomycotina</taxon>
        <taxon>Dothideomycetes</taxon>
        <taxon>Dothideomycetes incertae sedis</taxon>
        <taxon>Trypetheliales</taxon>
        <taxon>Trypetheliaceae</taxon>
        <taxon>Viridothelium</taxon>
    </lineage>
</organism>
<dbReference type="SUPFAM" id="SSF56784">
    <property type="entry name" value="HAD-like"/>
    <property type="match status" value="1"/>
</dbReference>
<evidence type="ECO:0000256" key="10">
    <source>
        <dbReference type="ARBA" id="ARBA00022989"/>
    </source>
</evidence>
<evidence type="ECO:0000256" key="8">
    <source>
        <dbReference type="ARBA" id="ARBA00022927"/>
    </source>
</evidence>
<dbReference type="SMART" id="SM00577">
    <property type="entry name" value="CPDc"/>
    <property type="match status" value="1"/>
</dbReference>
<evidence type="ECO:0000313" key="19">
    <source>
        <dbReference type="Proteomes" id="UP000800092"/>
    </source>
</evidence>
<keyword evidence="13" id="KW-0472">Membrane</keyword>
<feature type="domain" description="FCP1 homology" evidence="17">
    <location>
        <begin position="363"/>
        <end position="506"/>
    </location>
</feature>
<evidence type="ECO:0000256" key="13">
    <source>
        <dbReference type="ARBA" id="ARBA00023136"/>
    </source>
</evidence>
<name>A0A6A6HEK4_VIRVR</name>
<evidence type="ECO:0000256" key="9">
    <source>
        <dbReference type="ARBA" id="ARBA00022946"/>
    </source>
</evidence>
<feature type="compositionally biased region" description="Basic and acidic residues" evidence="16">
    <location>
        <begin position="139"/>
        <end position="156"/>
    </location>
</feature>
<dbReference type="InterPro" id="IPR050365">
    <property type="entry name" value="TIM50"/>
</dbReference>
<dbReference type="InterPro" id="IPR004274">
    <property type="entry name" value="FCP1_dom"/>
</dbReference>
<keyword evidence="10" id="KW-1133">Transmembrane helix</keyword>
<keyword evidence="7" id="KW-0999">Mitochondrion inner membrane</keyword>
<dbReference type="EMBL" id="ML991785">
    <property type="protein sequence ID" value="KAF2236351.1"/>
    <property type="molecule type" value="Genomic_DNA"/>
</dbReference>
<feature type="compositionally biased region" description="Basic and acidic residues" evidence="16">
    <location>
        <begin position="240"/>
        <end position="257"/>
    </location>
</feature>
<dbReference type="OrthoDB" id="287041at2759"/>
<feature type="compositionally biased region" description="Basic and acidic residues" evidence="16">
    <location>
        <begin position="43"/>
        <end position="55"/>
    </location>
</feature>
<evidence type="ECO:0000256" key="1">
    <source>
        <dbReference type="ARBA" id="ARBA00004434"/>
    </source>
</evidence>
<gene>
    <name evidence="18" type="ORF">EV356DRAFT_574972</name>
</gene>
<dbReference type="AlphaFoldDB" id="A0A6A6HEK4"/>
<proteinExistence type="inferred from homology"/>
<keyword evidence="12" id="KW-0496">Mitochondrion</keyword>
<keyword evidence="9" id="KW-0809">Transit peptide</keyword>
<feature type="compositionally biased region" description="Basic and acidic residues" evidence="16">
    <location>
        <begin position="185"/>
        <end position="197"/>
    </location>
</feature>
<evidence type="ECO:0000256" key="7">
    <source>
        <dbReference type="ARBA" id="ARBA00022792"/>
    </source>
</evidence>
<feature type="region of interest" description="Disordered" evidence="16">
    <location>
        <begin position="27"/>
        <end position="226"/>
    </location>
</feature>
<dbReference type="PANTHER" id="PTHR12210">
    <property type="entry name" value="DULLARD PROTEIN PHOSPHATASE"/>
    <property type="match status" value="1"/>
</dbReference>
<evidence type="ECO:0000256" key="5">
    <source>
        <dbReference type="ARBA" id="ARBA00022448"/>
    </source>
</evidence>
<keyword evidence="5" id="KW-0813">Transport</keyword>
<evidence type="ECO:0000256" key="16">
    <source>
        <dbReference type="SAM" id="MobiDB-lite"/>
    </source>
</evidence>
<dbReference type="GO" id="GO:0005743">
    <property type="term" value="C:mitochondrial inner membrane"/>
    <property type="evidence" value="ECO:0007669"/>
    <property type="project" value="UniProtKB-SubCell"/>
</dbReference>
<comment type="function">
    <text evidence="14">Essential component of the TIM23 complex, a complex that mediates the translocation of transit peptide-containing proteins across the mitochondrial inner membrane. Required to direct preproteins in transit and direct them to the channel protein TIM23, and possibly facilitates transfer of the translocating proteins from the TOM complex to the TIM23 complex.</text>
</comment>
<evidence type="ECO:0000256" key="11">
    <source>
        <dbReference type="ARBA" id="ARBA00023010"/>
    </source>
</evidence>
<dbReference type="Proteomes" id="UP000800092">
    <property type="component" value="Unassembled WGS sequence"/>
</dbReference>
<evidence type="ECO:0000259" key="17">
    <source>
        <dbReference type="PROSITE" id="PS50969"/>
    </source>
</evidence>